<dbReference type="GO" id="GO:0004803">
    <property type="term" value="F:transposase activity"/>
    <property type="evidence" value="ECO:0007669"/>
    <property type="project" value="TreeGrafter"/>
</dbReference>
<organism evidence="3 4">
    <name type="scientific">Ciceribacter naphthalenivorans</name>
    <dbReference type="NCBI Taxonomy" id="1118451"/>
    <lineage>
        <taxon>Bacteria</taxon>
        <taxon>Pseudomonadati</taxon>
        <taxon>Pseudomonadota</taxon>
        <taxon>Alphaproteobacteria</taxon>
        <taxon>Hyphomicrobiales</taxon>
        <taxon>Rhizobiaceae</taxon>
        <taxon>Ciceribacter</taxon>
    </lineage>
</organism>
<dbReference type="InterPro" id="IPR053392">
    <property type="entry name" value="Transposase_IS30-like"/>
</dbReference>
<evidence type="ECO:0000313" key="3">
    <source>
        <dbReference type="EMBL" id="GEO87372.1"/>
    </source>
</evidence>
<protein>
    <submittedName>
        <fullName evidence="3">IS30 family transposase</fullName>
    </submittedName>
</protein>
<dbReference type="PANTHER" id="PTHR10948">
    <property type="entry name" value="TRANSPOSASE"/>
    <property type="match status" value="1"/>
</dbReference>
<dbReference type="EMBL" id="BJZP01000038">
    <property type="protein sequence ID" value="GEO87372.1"/>
    <property type="molecule type" value="Genomic_DNA"/>
</dbReference>
<keyword evidence="1" id="KW-0233">DNA recombination</keyword>
<dbReference type="InterPro" id="IPR001584">
    <property type="entry name" value="Integrase_cat-core"/>
</dbReference>
<dbReference type="AlphaFoldDB" id="A0A512HPJ1"/>
<proteinExistence type="predicted"/>
<dbReference type="InterPro" id="IPR025246">
    <property type="entry name" value="IS30-like_HTH"/>
</dbReference>
<sequence length="337" mass="39568">MARSFAQLSFDERRIIARLHERQISQAEIARTIRRDRSTVCRELKRNFWHDQVVPAAEGYWHLTAHQMAAARRRSYRKLVRNPLLRGDVVDRLKNGWSPEQIAGRLKIDSGGTFRLSPETIYQFVYSREGKEQDLARFLPERRRKRRPRYGRKPRSLVFPIECAIRNRPEVINDRSQFGHWEADLMIFRKEHGSANVATVVERKSRFTLLFRNNDRRSRPIMNQLINHLGPLPAHARQSLTFDRGLEFVAWRELESGLGASAWFCDPQAPWQKGTVENTNRRLRRYLPPETILLETSHDDLKALCQRMNDTPRKCLGFQTPREIFIAETLAETTQSV</sequence>
<dbReference type="InterPro" id="IPR012337">
    <property type="entry name" value="RNaseH-like_sf"/>
</dbReference>
<evidence type="ECO:0000313" key="4">
    <source>
        <dbReference type="Proteomes" id="UP000321717"/>
    </source>
</evidence>
<keyword evidence="4" id="KW-1185">Reference proteome</keyword>
<dbReference type="OrthoDB" id="9803231at2"/>
<dbReference type="RefSeq" id="WP_147182188.1">
    <property type="nucleotide sequence ID" value="NZ_BJZP01000038.1"/>
</dbReference>
<dbReference type="Gene3D" id="3.30.420.10">
    <property type="entry name" value="Ribonuclease H-like superfamily/Ribonuclease H"/>
    <property type="match status" value="1"/>
</dbReference>
<dbReference type="GO" id="GO:0006310">
    <property type="term" value="P:DNA recombination"/>
    <property type="evidence" value="ECO:0007669"/>
    <property type="project" value="UniProtKB-KW"/>
</dbReference>
<dbReference type="GO" id="GO:0005829">
    <property type="term" value="C:cytosol"/>
    <property type="evidence" value="ECO:0007669"/>
    <property type="project" value="TreeGrafter"/>
</dbReference>
<dbReference type="SUPFAM" id="SSF53098">
    <property type="entry name" value="Ribonuclease H-like"/>
    <property type="match status" value="1"/>
</dbReference>
<dbReference type="InterPro" id="IPR051917">
    <property type="entry name" value="Transposase-Integrase"/>
</dbReference>
<dbReference type="Proteomes" id="UP000321717">
    <property type="component" value="Unassembled WGS sequence"/>
</dbReference>
<dbReference type="NCBIfam" id="NF033563">
    <property type="entry name" value="transpos_IS30"/>
    <property type="match status" value="1"/>
</dbReference>
<dbReference type="Pfam" id="PF13936">
    <property type="entry name" value="HTH_38"/>
    <property type="match status" value="1"/>
</dbReference>
<dbReference type="InterPro" id="IPR036397">
    <property type="entry name" value="RNaseH_sf"/>
</dbReference>
<feature type="domain" description="Integrase catalytic" evidence="2">
    <location>
        <begin position="165"/>
        <end position="329"/>
    </location>
</feature>
<gene>
    <name evidence="3" type="ORF">RNA01_43040</name>
</gene>
<name>A0A512HPJ1_9HYPH</name>
<evidence type="ECO:0000256" key="1">
    <source>
        <dbReference type="ARBA" id="ARBA00023172"/>
    </source>
</evidence>
<comment type="caution">
    <text evidence="3">The sequence shown here is derived from an EMBL/GenBank/DDBJ whole genome shotgun (WGS) entry which is preliminary data.</text>
</comment>
<dbReference type="GO" id="GO:0003676">
    <property type="term" value="F:nucleic acid binding"/>
    <property type="evidence" value="ECO:0007669"/>
    <property type="project" value="InterPro"/>
</dbReference>
<dbReference type="PROSITE" id="PS50994">
    <property type="entry name" value="INTEGRASE"/>
    <property type="match status" value="1"/>
</dbReference>
<accession>A0A512HPJ1</accession>
<dbReference type="PANTHER" id="PTHR10948:SF23">
    <property type="entry name" value="TRANSPOSASE INSI FOR INSERTION SEQUENCE ELEMENT IS30A-RELATED"/>
    <property type="match status" value="1"/>
</dbReference>
<reference evidence="3 4" key="1">
    <citation type="submission" date="2019-07" db="EMBL/GenBank/DDBJ databases">
        <title>Whole genome shotgun sequence of Rhizobium naphthalenivorans NBRC 107585.</title>
        <authorList>
            <person name="Hosoyama A."/>
            <person name="Uohara A."/>
            <person name="Ohji S."/>
            <person name="Ichikawa N."/>
        </authorList>
    </citation>
    <scope>NUCLEOTIDE SEQUENCE [LARGE SCALE GENOMIC DNA]</scope>
    <source>
        <strain evidence="3 4">NBRC 107585</strain>
    </source>
</reference>
<dbReference type="GO" id="GO:0015074">
    <property type="term" value="P:DNA integration"/>
    <property type="evidence" value="ECO:0007669"/>
    <property type="project" value="InterPro"/>
</dbReference>
<evidence type="ECO:0000259" key="2">
    <source>
        <dbReference type="PROSITE" id="PS50994"/>
    </source>
</evidence>
<dbReference type="GO" id="GO:0032196">
    <property type="term" value="P:transposition"/>
    <property type="evidence" value="ECO:0007669"/>
    <property type="project" value="TreeGrafter"/>
</dbReference>